<organism evidence="17 18">
    <name type="scientific">Congzhengia minquanensis</name>
    <dbReference type="NCBI Taxonomy" id="2763657"/>
    <lineage>
        <taxon>Bacteria</taxon>
        <taxon>Bacillati</taxon>
        <taxon>Bacillota</taxon>
        <taxon>Clostridia</taxon>
        <taxon>Eubacteriales</taxon>
        <taxon>Oscillospiraceae</taxon>
        <taxon>Congzhengia</taxon>
    </lineage>
</organism>
<comment type="caution">
    <text evidence="17">The sequence shown here is derived from an EMBL/GenBank/DDBJ whole genome shotgun (WGS) entry which is preliminary data.</text>
</comment>
<keyword evidence="18" id="KW-1185">Reference proteome</keyword>
<dbReference type="HAMAP" id="MF_01113">
    <property type="entry name" value="DNApol_IV"/>
    <property type="match status" value="1"/>
</dbReference>
<keyword evidence="3 15" id="KW-0515">Mutator protein</keyword>
<reference evidence="17" key="1">
    <citation type="submission" date="2020-08" db="EMBL/GenBank/DDBJ databases">
        <title>Genome public.</title>
        <authorList>
            <person name="Liu C."/>
            <person name="Sun Q."/>
        </authorList>
    </citation>
    <scope>NUCLEOTIDE SEQUENCE</scope>
    <source>
        <strain evidence="17">H8</strain>
    </source>
</reference>
<dbReference type="EC" id="2.7.7.7" evidence="15"/>
<dbReference type="Gene3D" id="1.10.150.20">
    <property type="entry name" value="5' to 3' exonuclease, C-terminal subdomain"/>
    <property type="match status" value="1"/>
</dbReference>
<dbReference type="Proteomes" id="UP000611762">
    <property type="component" value="Unassembled WGS sequence"/>
</dbReference>
<evidence type="ECO:0000313" key="17">
    <source>
        <dbReference type="EMBL" id="MBC8541875.1"/>
    </source>
</evidence>
<gene>
    <name evidence="15 17" type="primary">dinB</name>
    <name evidence="17" type="ORF">H8698_12905</name>
</gene>
<feature type="domain" description="UmuC" evidence="16">
    <location>
        <begin position="7"/>
        <end position="189"/>
    </location>
</feature>
<evidence type="ECO:0000259" key="16">
    <source>
        <dbReference type="PROSITE" id="PS50173"/>
    </source>
</evidence>
<evidence type="ECO:0000256" key="13">
    <source>
        <dbReference type="ARBA" id="ARBA00023204"/>
    </source>
</evidence>
<proteinExistence type="inferred from homology"/>
<evidence type="ECO:0000256" key="6">
    <source>
        <dbReference type="ARBA" id="ARBA00022695"/>
    </source>
</evidence>
<dbReference type="Pfam" id="PF11799">
    <property type="entry name" value="IMS_C"/>
    <property type="match status" value="1"/>
</dbReference>
<dbReference type="SUPFAM" id="SSF56672">
    <property type="entry name" value="DNA/RNA polymerases"/>
    <property type="match status" value="1"/>
</dbReference>
<dbReference type="InterPro" id="IPR017961">
    <property type="entry name" value="DNA_pol_Y-fam_little_finger"/>
</dbReference>
<dbReference type="GO" id="GO:0009432">
    <property type="term" value="P:SOS response"/>
    <property type="evidence" value="ECO:0007669"/>
    <property type="project" value="TreeGrafter"/>
</dbReference>
<dbReference type="PANTHER" id="PTHR11076">
    <property type="entry name" value="DNA REPAIR POLYMERASE UMUC / TRANSFERASE FAMILY MEMBER"/>
    <property type="match status" value="1"/>
</dbReference>
<dbReference type="Gene3D" id="3.30.70.270">
    <property type="match status" value="1"/>
</dbReference>
<evidence type="ECO:0000256" key="8">
    <source>
        <dbReference type="ARBA" id="ARBA00022723"/>
    </source>
</evidence>
<comment type="function">
    <text evidence="15">Poorly processive, error-prone DNA polymerase involved in untargeted mutagenesis. Copies undamaged DNA at stalled replication forks, which arise in vivo from mismatched or misaligned primer ends. These misaligned primers can be extended by PolIV. Exhibits no 3'-5' exonuclease (proofreading) activity. May be involved in translesional synthesis, in conjunction with the beta clamp from PolIII.</text>
</comment>
<dbReference type="InterPro" id="IPR022880">
    <property type="entry name" value="DNApol_IV"/>
</dbReference>
<dbReference type="GO" id="GO:0003887">
    <property type="term" value="F:DNA-directed DNA polymerase activity"/>
    <property type="evidence" value="ECO:0007669"/>
    <property type="project" value="UniProtKB-UniRule"/>
</dbReference>
<keyword evidence="10 15" id="KW-0460">Magnesium</keyword>
<dbReference type="SUPFAM" id="SSF100879">
    <property type="entry name" value="Lesion bypass DNA polymerase (Y-family), little finger domain"/>
    <property type="match status" value="1"/>
</dbReference>
<dbReference type="InterPro" id="IPR001126">
    <property type="entry name" value="UmuC"/>
</dbReference>
<protein>
    <recommendedName>
        <fullName evidence="15">DNA polymerase IV</fullName>
        <shortName evidence="15">Pol IV</shortName>
        <ecNumber evidence="15">2.7.7.7</ecNumber>
    </recommendedName>
</protein>
<dbReference type="EMBL" id="JACRSU010000006">
    <property type="protein sequence ID" value="MBC8541875.1"/>
    <property type="molecule type" value="Genomic_DNA"/>
</dbReference>
<evidence type="ECO:0000256" key="9">
    <source>
        <dbReference type="ARBA" id="ARBA00022763"/>
    </source>
</evidence>
<evidence type="ECO:0000256" key="11">
    <source>
        <dbReference type="ARBA" id="ARBA00022932"/>
    </source>
</evidence>
<dbReference type="AlphaFoldDB" id="A0A926DRA5"/>
<dbReference type="GO" id="GO:0003684">
    <property type="term" value="F:damaged DNA binding"/>
    <property type="evidence" value="ECO:0007669"/>
    <property type="project" value="InterPro"/>
</dbReference>
<evidence type="ECO:0000313" key="18">
    <source>
        <dbReference type="Proteomes" id="UP000611762"/>
    </source>
</evidence>
<name>A0A926DRA5_9FIRM</name>
<dbReference type="PANTHER" id="PTHR11076:SF33">
    <property type="entry name" value="DNA POLYMERASE KAPPA"/>
    <property type="match status" value="1"/>
</dbReference>
<dbReference type="InterPro" id="IPR036775">
    <property type="entry name" value="DNA_pol_Y-fam_lit_finger_sf"/>
</dbReference>
<dbReference type="InterPro" id="IPR053848">
    <property type="entry name" value="IMS_HHH_1"/>
</dbReference>
<dbReference type="PROSITE" id="PS50173">
    <property type="entry name" value="UMUC"/>
    <property type="match status" value="1"/>
</dbReference>
<keyword evidence="13 15" id="KW-0234">DNA repair</keyword>
<feature type="site" description="Substrate discrimination" evidence="15">
    <location>
        <position position="16"/>
    </location>
</feature>
<evidence type="ECO:0000256" key="3">
    <source>
        <dbReference type="ARBA" id="ARBA00022457"/>
    </source>
</evidence>
<evidence type="ECO:0000256" key="2">
    <source>
        <dbReference type="ARBA" id="ARBA00010945"/>
    </source>
</evidence>
<dbReference type="GO" id="GO:0042276">
    <property type="term" value="P:error-prone translesion synthesis"/>
    <property type="evidence" value="ECO:0007669"/>
    <property type="project" value="TreeGrafter"/>
</dbReference>
<comment type="cofactor">
    <cofactor evidence="15">
        <name>Mg(2+)</name>
        <dbReference type="ChEBI" id="CHEBI:18420"/>
    </cofactor>
    <text evidence="15">Binds 2 magnesium ions per subunit.</text>
</comment>
<dbReference type="CDD" id="cd03586">
    <property type="entry name" value="PolY_Pol_IV_kappa"/>
    <property type="match status" value="1"/>
</dbReference>
<dbReference type="GO" id="GO:0006281">
    <property type="term" value="P:DNA repair"/>
    <property type="evidence" value="ECO:0007669"/>
    <property type="project" value="UniProtKB-UniRule"/>
</dbReference>
<evidence type="ECO:0000256" key="14">
    <source>
        <dbReference type="ARBA" id="ARBA00049244"/>
    </source>
</evidence>
<dbReference type="Pfam" id="PF21999">
    <property type="entry name" value="IMS_HHH_1"/>
    <property type="match status" value="1"/>
</dbReference>
<keyword evidence="7 15" id="KW-0235">DNA replication</keyword>
<dbReference type="Gene3D" id="3.40.1170.60">
    <property type="match status" value="1"/>
</dbReference>
<evidence type="ECO:0000256" key="15">
    <source>
        <dbReference type="HAMAP-Rule" id="MF_01113"/>
    </source>
</evidence>
<evidence type="ECO:0000256" key="7">
    <source>
        <dbReference type="ARBA" id="ARBA00022705"/>
    </source>
</evidence>
<evidence type="ECO:0000256" key="10">
    <source>
        <dbReference type="ARBA" id="ARBA00022842"/>
    </source>
</evidence>
<evidence type="ECO:0000256" key="12">
    <source>
        <dbReference type="ARBA" id="ARBA00023125"/>
    </source>
</evidence>
<comment type="catalytic activity">
    <reaction evidence="14 15">
        <text>DNA(n) + a 2'-deoxyribonucleoside 5'-triphosphate = DNA(n+1) + diphosphate</text>
        <dbReference type="Rhea" id="RHEA:22508"/>
        <dbReference type="Rhea" id="RHEA-COMP:17339"/>
        <dbReference type="Rhea" id="RHEA-COMP:17340"/>
        <dbReference type="ChEBI" id="CHEBI:33019"/>
        <dbReference type="ChEBI" id="CHEBI:61560"/>
        <dbReference type="ChEBI" id="CHEBI:173112"/>
        <dbReference type="EC" id="2.7.7.7"/>
    </reaction>
</comment>
<sequence>MKKNRIILHADLNNFYASVECLYNPGLRGKPVAVGGDAEKRHGIILAKNNEAKAFGVKTGETLWQARQKCPDLIFVKPRYDLYVKYSRLARSLYEEYTSQVESFGLDECWLDVTNSETLWGDGKRIADEIRLRVKRELGVTVSIGVSFNKIFAKLGSDMKKPDATTVIPRETFQEIVWPLPVENLLFVGRATTRKLKSTGVCTIGDLAQTNVNALRRKFGKPGEMLWNFANGRDESRVSEADAAQKIKTIGNSSTLPRDLISEEDVKIPLYILCESVAERLRDHSLKCCSVQLSLRDNGLFQYERQGPLICPTCSAQVMFEKAFALYRGNHLSNNPIRSIGVRALKLVPENGTQLSLLPELQQVHRREAEEAVIDSIRRRYGHFSIQRGIMLLDTKLSGFDPKGEHIIHPEVFVR</sequence>
<dbReference type="InterPro" id="IPR050116">
    <property type="entry name" value="DNA_polymerase-Y"/>
</dbReference>
<comment type="subunit">
    <text evidence="15">Monomer.</text>
</comment>
<keyword evidence="6 15" id="KW-0548">Nucleotidyltransferase</keyword>
<dbReference type="GO" id="GO:0006261">
    <property type="term" value="P:DNA-templated DNA replication"/>
    <property type="evidence" value="ECO:0007669"/>
    <property type="project" value="UniProtKB-UniRule"/>
</dbReference>
<feature type="active site" evidence="15">
    <location>
        <position position="108"/>
    </location>
</feature>
<evidence type="ECO:0000256" key="5">
    <source>
        <dbReference type="ARBA" id="ARBA00022679"/>
    </source>
</evidence>
<keyword evidence="11 15" id="KW-0239">DNA-directed DNA polymerase</keyword>
<feature type="binding site" evidence="15">
    <location>
        <position position="107"/>
    </location>
    <ligand>
        <name>Mg(2+)</name>
        <dbReference type="ChEBI" id="CHEBI:18420"/>
    </ligand>
</feature>
<keyword evidence="8 15" id="KW-0479">Metal-binding</keyword>
<dbReference type="InterPro" id="IPR043128">
    <property type="entry name" value="Rev_trsase/Diguanyl_cyclase"/>
</dbReference>
<dbReference type="NCBIfam" id="NF002677">
    <property type="entry name" value="PRK02406.1"/>
    <property type="match status" value="1"/>
</dbReference>
<feature type="binding site" evidence="15">
    <location>
        <position position="11"/>
    </location>
    <ligand>
        <name>Mg(2+)</name>
        <dbReference type="ChEBI" id="CHEBI:18420"/>
    </ligand>
</feature>
<dbReference type="RefSeq" id="WP_249313860.1">
    <property type="nucleotide sequence ID" value="NZ_JACRSU010000006.1"/>
</dbReference>
<accession>A0A926DRA5</accession>
<keyword evidence="4 15" id="KW-0963">Cytoplasm</keyword>
<comment type="subcellular location">
    <subcellularLocation>
        <location evidence="1 15">Cytoplasm</location>
    </subcellularLocation>
</comment>
<keyword evidence="12 15" id="KW-0238">DNA-binding</keyword>
<dbReference type="InterPro" id="IPR043502">
    <property type="entry name" value="DNA/RNA_pol_sf"/>
</dbReference>
<dbReference type="GO" id="GO:0000287">
    <property type="term" value="F:magnesium ion binding"/>
    <property type="evidence" value="ECO:0007669"/>
    <property type="project" value="UniProtKB-UniRule"/>
</dbReference>
<keyword evidence="9 15" id="KW-0227">DNA damage</keyword>
<evidence type="ECO:0000256" key="1">
    <source>
        <dbReference type="ARBA" id="ARBA00004496"/>
    </source>
</evidence>
<evidence type="ECO:0000256" key="4">
    <source>
        <dbReference type="ARBA" id="ARBA00022490"/>
    </source>
</evidence>
<comment type="similarity">
    <text evidence="2 15">Belongs to the DNA polymerase type-Y family.</text>
</comment>
<dbReference type="GO" id="GO:0005829">
    <property type="term" value="C:cytosol"/>
    <property type="evidence" value="ECO:0007669"/>
    <property type="project" value="TreeGrafter"/>
</dbReference>
<dbReference type="Gene3D" id="3.30.1490.100">
    <property type="entry name" value="DNA polymerase, Y-family, little finger domain"/>
    <property type="match status" value="1"/>
</dbReference>
<dbReference type="Pfam" id="PF00817">
    <property type="entry name" value="IMS"/>
    <property type="match status" value="1"/>
</dbReference>
<keyword evidence="5 15" id="KW-0808">Transferase</keyword>